<evidence type="ECO:0000256" key="2">
    <source>
        <dbReference type="ARBA" id="ARBA00022670"/>
    </source>
</evidence>
<keyword evidence="6" id="KW-1185">Reference proteome</keyword>
<dbReference type="OrthoDB" id="9794619at2"/>
<evidence type="ECO:0000313" key="5">
    <source>
        <dbReference type="EMBL" id="AEG60611.1"/>
    </source>
</evidence>
<dbReference type="GO" id="GO:0004190">
    <property type="term" value="F:aspartic-type endopeptidase activity"/>
    <property type="evidence" value="ECO:0007669"/>
    <property type="project" value="UniProtKB-KW"/>
</dbReference>
<keyword evidence="4" id="KW-0378">Hydrolase</keyword>
<dbReference type="STRING" id="696281.Desru_2369"/>
<dbReference type="Gene3D" id="3.40.50.1450">
    <property type="entry name" value="HybD-like"/>
    <property type="match status" value="1"/>
</dbReference>
<accession>F6DME4</accession>
<dbReference type="SUPFAM" id="SSF53163">
    <property type="entry name" value="HybD-like"/>
    <property type="match status" value="1"/>
</dbReference>
<dbReference type="PRINTS" id="PR00446">
    <property type="entry name" value="HYDRGNUPTAKE"/>
</dbReference>
<evidence type="ECO:0000256" key="1">
    <source>
        <dbReference type="ARBA" id="ARBA00006814"/>
    </source>
</evidence>
<sequence length="166" mass="18290">MPEITILGIGNPLWKDDGIGPRIVEELLKSGLPAGVEAYNAGGSFYHYWDAFAACRHIIALDALQGGHAPGTLYLLKPEEMLPRAPVLLKHEDDFLSVVEIMKFFGLSPAVTILGVEPKEITLGYGLSPEILSILPRVIQKIRDLCDQLLYPDKLNKNLSKLENLS</sequence>
<keyword evidence="3" id="KW-0064">Aspartyl protease</keyword>
<dbReference type="PANTHER" id="PTHR30302">
    <property type="entry name" value="HYDROGENASE 1 MATURATION PROTEASE"/>
    <property type="match status" value="1"/>
</dbReference>
<dbReference type="InterPro" id="IPR000671">
    <property type="entry name" value="Peptidase_A31"/>
</dbReference>
<dbReference type="EMBL" id="CP002780">
    <property type="protein sequence ID" value="AEG60611.1"/>
    <property type="molecule type" value="Genomic_DNA"/>
</dbReference>
<dbReference type="InterPro" id="IPR023430">
    <property type="entry name" value="Pept_HybD-like_dom_sf"/>
</dbReference>
<dbReference type="CDD" id="cd00518">
    <property type="entry name" value="H2MP"/>
    <property type="match status" value="1"/>
</dbReference>
<gene>
    <name evidence="5" type="ordered locus">Desru_2369</name>
</gene>
<dbReference type="eggNOG" id="COG0680">
    <property type="taxonomic scope" value="Bacteria"/>
</dbReference>
<comment type="similarity">
    <text evidence="1">Belongs to the peptidase A31 family.</text>
</comment>
<evidence type="ECO:0000256" key="4">
    <source>
        <dbReference type="ARBA" id="ARBA00022801"/>
    </source>
</evidence>
<dbReference type="AlphaFoldDB" id="F6DME4"/>
<dbReference type="PANTHER" id="PTHR30302:SF1">
    <property type="entry name" value="HYDROGENASE 2 MATURATION PROTEASE"/>
    <property type="match status" value="1"/>
</dbReference>
<organism evidence="5 6">
    <name type="scientific">Desulforamulus ruminis (strain ATCC 23193 / DSM 2154 / NCIMB 8452 / DL)</name>
    <name type="common">Desulfotomaculum ruminis</name>
    <dbReference type="NCBI Taxonomy" id="696281"/>
    <lineage>
        <taxon>Bacteria</taxon>
        <taxon>Bacillati</taxon>
        <taxon>Bacillota</taxon>
        <taxon>Clostridia</taxon>
        <taxon>Eubacteriales</taxon>
        <taxon>Peptococcaceae</taxon>
        <taxon>Desulforamulus</taxon>
    </lineage>
</organism>
<protein>
    <submittedName>
        <fullName evidence="5">Hydrogenase maturation protease</fullName>
    </submittedName>
</protein>
<reference evidence="5 6" key="2">
    <citation type="journal article" date="2012" name="Stand. Genomic Sci.">
        <title>Complete genome sequence of the sulfate-reducing firmicute Desulfotomaculum ruminis type strain (DL(T)).</title>
        <authorList>
            <person name="Spring S."/>
            <person name="Visser M."/>
            <person name="Lu M."/>
            <person name="Copeland A."/>
            <person name="Lapidus A."/>
            <person name="Lucas S."/>
            <person name="Cheng J.F."/>
            <person name="Han C."/>
            <person name="Tapia R."/>
            <person name="Goodwin L.A."/>
            <person name="Pitluck S."/>
            <person name="Ivanova N."/>
            <person name="Land M."/>
            <person name="Hauser L."/>
            <person name="Larimer F."/>
            <person name="Rohde M."/>
            <person name="Goker M."/>
            <person name="Detter J.C."/>
            <person name="Kyrpides N.C."/>
            <person name="Woyke T."/>
            <person name="Schaap P.J."/>
            <person name="Plugge C.M."/>
            <person name="Muyzer G."/>
            <person name="Kuever J."/>
            <person name="Pereira I.A."/>
            <person name="Parshina S.N."/>
            <person name="Bernier-Latmani R."/>
            <person name="Stams A.J."/>
            <person name="Klenk H.P."/>
        </authorList>
    </citation>
    <scope>NUCLEOTIDE SEQUENCE [LARGE SCALE GENOMIC DNA]</scope>
    <source>
        <strain evidence="6">ATCC 23193 / DSM 2154 / NCIB 8452 / DL</strain>
    </source>
</reference>
<name>F6DME4_DESRL</name>
<dbReference type="Proteomes" id="UP000009234">
    <property type="component" value="Chromosome"/>
</dbReference>
<dbReference type="GO" id="GO:0016485">
    <property type="term" value="P:protein processing"/>
    <property type="evidence" value="ECO:0007669"/>
    <property type="project" value="TreeGrafter"/>
</dbReference>
<evidence type="ECO:0000256" key="3">
    <source>
        <dbReference type="ARBA" id="ARBA00022750"/>
    </source>
</evidence>
<dbReference type="Pfam" id="PF01750">
    <property type="entry name" value="HycI"/>
    <property type="match status" value="1"/>
</dbReference>
<dbReference type="HOGENOM" id="CLU_099037_0_2_9"/>
<reference evidence="6" key="1">
    <citation type="submission" date="2011-05" db="EMBL/GenBank/DDBJ databases">
        <title>Complete sequence of Desulfotomaculum ruminis DSM 2154.</title>
        <authorList>
            <person name="Lucas S."/>
            <person name="Copeland A."/>
            <person name="Lapidus A."/>
            <person name="Cheng J.-F."/>
            <person name="Goodwin L."/>
            <person name="Pitluck S."/>
            <person name="Lu M."/>
            <person name="Detter J.C."/>
            <person name="Han C."/>
            <person name="Tapia R."/>
            <person name="Land M."/>
            <person name="Hauser L."/>
            <person name="Kyrpides N."/>
            <person name="Ivanova N."/>
            <person name="Mikhailova N."/>
            <person name="Pagani I."/>
            <person name="Stams A.J.M."/>
            <person name="Plugge C.M."/>
            <person name="Muyzer G."/>
            <person name="Kuever J."/>
            <person name="Parshina S.N."/>
            <person name="Ivanova A.E."/>
            <person name="Nazina T.N."/>
            <person name="Brambilla E."/>
            <person name="Spring S."/>
            <person name="Klenk H.-P."/>
            <person name="Woyke T."/>
        </authorList>
    </citation>
    <scope>NUCLEOTIDE SEQUENCE [LARGE SCALE GENOMIC DNA]</scope>
    <source>
        <strain evidence="6">ATCC 23193 / DSM 2154 / NCIB 8452 / DL</strain>
    </source>
</reference>
<dbReference type="KEGG" id="dru:Desru_2369"/>
<keyword evidence="2 5" id="KW-0645">Protease</keyword>
<dbReference type="NCBIfam" id="TIGR00072">
    <property type="entry name" value="hydrog_prot"/>
    <property type="match status" value="1"/>
</dbReference>
<dbReference type="GO" id="GO:0008047">
    <property type="term" value="F:enzyme activator activity"/>
    <property type="evidence" value="ECO:0007669"/>
    <property type="project" value="InterPro"/>
</dbReference>
<dbReference type="RefSeq" id="WP_013842367.1">
    <property type="nucleotide sequence ID" value="NC_015589.1"/>
</dbReference>
<evidence type="ECO:0000313" key="6">
    <source>
        <dbReference type="Proteomes" id="UP000009234"/>
    </source>
</evidence>
<proteinExistence type="inferred from homology"/>